<dbReference type="RefSeq" id="WP_129005210.1">
    <property type="nucleotide sequence ID" value="NZ_SDHZ01000003.1"/>
</dbReference>
<dbReference type="PANTHER" id="PTHR13285">
    <property type="entry name" value="ACYLTRANSFERASE"/>
    <property type="match status" value="1"/>
</dbReference>
<feature type="transmembrane region" description="Helical" evidence="8">
    <location>
        <begin position="75"/>
        <end position="94"/>
    </location>
</feature>
<evidence type="ECO:0000256" key="7">
    <source>
        <dbReference type="PIRNR" id="PIRNR016636"/>
    </source>
</evidence>
<feature type="transmembrane region" description="Helical" evidence="8">
    <location>
        <begin position="408"/>
        <end position="426"/>
    </location>
</feature>
<evidence type="ECO:0000256" key="3">
    <source>
        <dbReference type="ARBA" id="ARBA00022475"/>
    </source>
</evidence>
<gene>
    <name evidence="9" type="ORF">ESB13_18655</name>
</gene>
<evidence type="ECO:0000256" key="4">
    <source>
        <dbReference type="ARBA" id="ARBA00022692"/>
    </source>
</evidence>
<evidence type="ECO:0000256" key="1">
    <source>
        <dbReference type="ARBA" id="ARBA00004651"/>
    </source>
</evidence>
<dbReference type="PIRSF" id="PIRSF500217">
    <property type="entry name" value="AlgI"/>
    <property type="match status" value="1"/>
</dbReference>
<dbReference type="Pfam" id="PF03062">
    <property type="entry name" value="MBOAT"/>
    <property type="match status" value="1"/>
</dbReference>
<feature type="transmembrane region" description="Helical" evidence="8">
    <location>
        <begin position="329"/>
        <end position="346"/>
    </location>
</feature>
<keyword evidence="4 8" id="KW-0812">Transmembrane</keyword>
<dbReference type="Proteomes" id="UP000290545">
    <property type="component" value="Unassembled WGS sequence"/>
</dbReference>
<dbReference type="GO" id="GO:0005886">
    <property type="term" value="C:plasma membrane"/>
    <property type="evidence" value="ECO:0007669"/>
    <property type="project" value="UniProtKB-SubCell"/>
</dbReference>
<evidence type="ECO:0000313" key="9">
    <source>
        <dbReference type="EMBL" id="RXK81813.1"/>
    </source>
</evidence>
<comment type="similarity">
    <text evidence="2 7">Belongs to the membrane-bound acyltransferase family.</text>
</comment>
<proteinExistence type="inferred from homology"/>
<reference evidence="9 10" key="1">
    <citation type="submission" date="2019-01" db="EMBL/GenBank/DDBJ databases">
        <title>Filimonas sp. strain TTM-71.</title>
        <authorList>
            <person name="Chen W.-M."/>
        </authorList>
    </citation>
    <scope>NUCLEOTIDE SEQUENCE [LARGE SCALE GENOMIC DNA]</scope>
    <source>
        <strain evidence="9 10">TTM-71</strain>
    </source>
</reference>
<evidence type="ECO:0000313" key="10">
    <source>
        <dbReference type="Proteomes" id="UP000290545"/>
    </source>
</evidence>
<evidence type="ECO:0000256" key="8">
    <source>
        <dbReference type="SAM" id="Phobius"/>
    </source>
</evidence>
<keyword evidence="7" id="KW-0808">Transferase</keyword>
<dbReference type="InterPro" id="IPR051085">
    <property type="entry name" value="MB_O-acyltransferase"/>
</dbReference>
<dbReference type="OrthoDB" id="9805788at2"/>
<keyword evidence="3 7" id="KW-1003">Cell membrane</keyword>
<feature type="transmembrane region" description="Helical" evidence="8">
    <location>
        <begin position="223"/>
        <end position="242"/>
    </location>
</feature>
<protein>
    <submittedName>
        <fullName evidence="9">MBOAT family protein</fullName>
    </submittedName>
</protein>
<dbReference type="InterPro" id="IPR024194">
    <property type="entry name" value="Ac/AlaTfrase_AlgI/DltB"/>
</dbReference>
<comment type="caution">
    <text evidence="9">The sequence shown here is derived from an EMBL/GenBank/DDBJ whole genome shotgun (WGS) entry which is preliminary data.</text>
</comment>
<feature type="transmembrane region" description="Helical" evidence="8">
    <location>
        <begin position="5"/>
        <end position="22"/>
    </location>
</feature>
<feature type="transmembrane region" description="Helical" evidence="8">
    <location>
        <begin position="358"/>
        <end position="376"/>
    </location>
</feature>
<feature type="transmembrane region" description="Helical" evidence="8">
    <location>
        <begin position="28"/>
        <end position="54"/>
    </location>
</feature>
<dbReference type="GO" id="GO:0016746">
    <property type="term" value="F:acyltransferase activity"/>
    <property type="evidence" value="ECO:0007669"/>
    <property type="project" value="UniProtKB-KW"/>
</dbReference>
<feature type="transmembrane region" description="Helical" evidence="8">
    <location>
        <begin position="106"/>
        <end position="130"/>
    </location>
</feature>
<comment type="subcellular location">
    <subcellularLocation>
        <location evidence="1">Cell membrane</location>
        <topology evidence="1">Multi-pass membrane protein</topology>
    </subcellularLocation>
</comment>
<keyword evidence="7" id="KW-0012">Acyltransferase</keyword>
<keyword evidence="10" id="KW-1185">Reference proteome</keyword>
<keyword evidence="5 8" id="KW-1133">Transmembrane helix</keyword>
<dbReference type="PIRSF" id="PIRSF016636">
    <property type="entry name" value="AlgI_DltB"/>
    <property type="match status" value="1"/>
</dbReference>
<sequence>MLFNSLNFLIFFTVVLTLYYFLPRKYTWVLLLIASLFFYMCWRWQYIFLLFFPATIDFFVARKLEHTPEQKKKKLLLCISIITNLGLLFYFKYYNFFIESFNASAAFLHSPLVINSAKIILPVGISFYTFQSISYTVEVYRGHIKAERHFGRFALFVSYFPQLVAGPINRPQILLPQLRNLEPLEADNFVKGGRLILWGMFKKIVVADRLAIFVNIVYNDPGAYHGASLIIATLFFAFQIYCDFSGYSDIAIGVAKTMGVDLVKNFNKPYFSHSIKEFWSKWHISLSTWFRDYLYIPLGGNRAGTGKWIFNLFITFLVSGIWHGASWNFVIWGAIHGVLIALEALNSKYKFIPVKLPGLISNLLTFVLVCFAWIFFRSNTVHDSFLVIRNMFDWSIPLWNEIKQLNGANIYNFAVGFPLIILLLLFEKGWEAAWAQRLFHGSVIMRFGCYLVLFLLIALFGVFISQGSFIYFQF</sequence>
<dbReference type="AlphaFoldDB" id="A0A4Q1D3Q7"/>
<keyword evidence="6 7" id="KW-0472">Membrane</keyword>
<evidence type="ECO:0000256" key="6">
    <source>
        <dbReference type="ARBA" id="ARBA00023136"/>
    </source>
</evidence>
<dbReference type="PANTHER" id="PTHR13285:SF18">
    <property type="entry name" value="PROTEIN-CYSTEINE N-PALMITOYLTRANSFERASE RASP"/>
    <property type="match status" value="1"/>
</dbReference>
<dbReference type="InterPro" id="IPR004299">
    <property type="entry name" value="MBOAT_fam"/>
</dbReference>
<dbReference type="EMBL" id="SDHZ01000003">
    <property type="protein sequence ID" value="RXK81813.1"/>
    <property type="molecule type" value="Genomic_DNA"/>
</dbReference>
<accession>A0A4Q1D3Q7</accession>
<dbReference type="InterPro" id="IPR028362">
    <property type="entry name" value="AlgI"/>
</dbReference>
<evidence type="ECO:0000256" key="2">
    <source>
        <dbReference type="ARBA" id="ARBA00010323"/>
    </source>
</evidence>
<dbReference type="GO" id="GO:0042121">
    <property type="term" value="P:alginic acid biosynthetic process"/>
    <property type="evidence" value="ECO:0007669"/>
    <property type="project" value="InterPro"/>
</dbReference>
<name>A0A4Q1D3Q7_9BACT</name>
<organism evidence="9 10">
    <name type="scientific">Filimonas effusa</name>
    <dbReference type="NCBI Taxonomy" id="2508721"/>
    <lineage>
        <taxon>Bacteria</taxon>
        <taxon>Pseudomonadati</taxon>
        <taxon>Bacteroidota</taxon>
        <taxon>Chitinophagia</taxon>
        <taxon>Chitinophagales</taxon>
        <taxon>Chitinophagaceae</taxon>
        <taxon>Filimonas</taxon>
    </lineage>
</organism>
<evidence type="ECO:0000256" key="5">
    <source>
        <dbReference type="ARBA" id="ARBA00022989"/>
    </source>
</evidence>
<feature type="transmembrane region" description="Helical" evidence="8">
    <location>
        <begin position="447"/>
        <end position="472"/>
    </location>
</feature>